<dbReference type="EMBL" id="CP096019">
    <property type="protein sequence ID" value="UPM41974.1"/>
    <property type="molecule type" value="Genomic_DNA"/>
</dbReference>
<protein>
    <recommendedName>
        <fullName evidence="1">DUF7513 domain-containing protein</fullName>
    </recommendedName>
</protein>
<organism evidence="2 3">
    <name type="scientific">Halocatena salina</name>
    <dbReference type="NCBI Taxonomy" id="2934340"/>
    <lineage>
        <taxon>Archaea</taxon>
        <taxon>Methanobacteriati</taxon>
        <taxon>Methanobacteriota</taxon>
        <taxon>Stenosarchaea group</taxon>
        <taxon>Halobacteria</taxon>
        <taxon>Halobacteriales</taxon>
        <taxon>Natronomonadaceae</taxon>
        <taxon>Halocatena</taxon>
    </lineage>
</organism>
<sequence>MSLFEKYLKGWRFRTNRPSFEPGEELQLFVTDIEGDTLIARVGDSFIHISDGVPALVGTRVRVRVDSFDSDSHVGNATLLEPIDSD</sequence>
<dbReference type="InterPro" id="IPR055935">
    <property type="entry name" value="DUF7513"/>
</dbReference>
<dbReference type="AlphaFoldDB" id="A0A8T9ZZ30"/>
<dbReference type="KEGG" id="haad:MW046_08315"/>
<evidence type="ECO:0000313" key="2">
    <source>
        <dbReference type="EMBL" id="UPM41974.1"/>
    </source>
</evidence>
<reference evidence="2" key="1">
    <citation type="submission" date="2022-04" db="EMBL/GenBank/DDBJ databases">
        <title>Halocatena sp. nov., isolated from a salt lake.</title>
        <authorList>
            <person name="Cui H.-L."/>
        </authorList>
    </citation>
    <scope>NUCLEOTIDE SEQUENCE</scope>
    <source>
        <strain evidence="2">AD-1</strain>
    </source>
</reference>
<dbReference type="Proteomes" id="UP000831768">
    <property type="component" value="Chromosome"/>
</dbReference>
<name>A0A8T9ZZ30_9EURY</name>
<dbReference type="GeneID" id="71928044"/>
<feature type="domain" description="DUF7513" evidence="1">
    <location>
        <begin position="1"/>
        <end position="81"/>
    </location>
</feature>
<dbReference type="RefSeq" id="WP_247992653.1">
    <property type="nucleotide sequence ID" value="NZ_CP096019.1"/>
</dbReference>
<accession>A0A8T9ZZ30</accession>
<keyword evidence="3" id="KW-1185">Reference proteome</keyword>
<proteinExistence type="predicted"/>
<dbReference type="Pfam" id="PF24353">
    <property type="entry name" value="DUF7513"/>
    <property type="match status" value="1"/>
</dbReference>
<evidence type="ECO:0000313" key="3">
    <source>
        <dbReference type="Proteomes" id="UP000831768"/>
    </source>
</evidence>
<evidence type="ECO:0000259" key="1">
    <source>
        <dbReference type="Pfam" id="PF24353"/>
    </source>
</evidence>
<gene>
    <name evidence="2" type="ORF">MW046_08315</name>
</gene>